<name>A0A419PJ77_CLOSI</name>
<reference evidence="1 2" key="1">
    <citation type="journal article" date="2018" name="Biotechnol. Adv.">
        <title>Improved genomic resources and new bioinformatic workflow for the carcinogenic parasite Clonorchis sinensis: Biotechnological implications.</title>
        <authorList>
            <person name="Wang D."/>
            <person name="Korhonen P.K."/>
            <person name="Gasser R.B."/>
            <person name="Young N.D."/>
        </authorList>
    </citation>
    <scope>NUCLEOTIDE SEQUENCE [LARGE SCALE GENOMIC DNA]</scope>
    <source>
        <strain evidence="1">Cs-k2</strain>
    </source>
</reference>
<keyword evidence="2" id="KW-1185">Reference proteome</keyword>
<proteinExistence type="predicted"/>
<evidence type="ECO:0000313" key="2">
    <source>
        <dbReference type="Proteomes" id="UP000286415"/>
    </source>
</evidence>
<organism evidence="1 2">
    <name type="scientific">Clonorchis sinensis</name>
    <name type="common">Chinese liver fluke</name>
    <dbReference type="NCBI Taxonomy" id="79923"/>
    <lineage>
        <taxon>Eukaryota</taxon>
        <taxon>Metazoa</taxon>
        <taxon>Spiralia</taxon>
        <taxon>Lophotrochozoa</taxon>
        <taxon>Platyhelminthes</taxon>
        <taxon>Trematoda</taxon>
        <taxon>Digenea</taxon>
        <taxon>Opisthorchiida</taxon>
        <taxon>Opisthorchiata</taxon>
        <taxon>Opisthorchiidae</taxon>
        <taxon>Clonorchis</taxon>
    </lineage>
</organism>
<dbReference type="AlphaFoldDB" id="A0A419PJ77"/>
<comment type="caution">
    <text evidence="1">The sequence shown here is derived from an EMBL/GenBank/DDBJ whole genome shotgun (WGS) entry which is preliminary data.</text>
</comment>
<dbReference type="EMBL" id="NIRI02000005">
    <property type="protein sequence ID" value="KAG5455205.1"/>
    <property type="molecule type" value="Genomic_DNA"/>
</dbReference>
<reference evidence="1 2" key="2">
    <citation type="journal article" date="2021" name="Genomics">
        <title>High-quality reference genome for Clonorchis sinensis.</title>
        <authorList>
            <person name="Young N.D."/>
            <person name="Stroehlein A.J."/>
            <person name="Kinkar L."/>
            <person name="Wang T."/>
            <person name="Sohn W.M."/>
            <person name="Chang B.C.H."/>
            <person name="Kaur P."/>
            <person name="Weisz D."/>
            <person name="Dudchenko O."/>
            <person name="Aiden E.L."/>
            <person name="Korhonen P.K."/>
            <person name="Gasser R.B."/>
        </authorList>
    </citation>
    <scope>NUCLEOTIDE SEQUENCE [LARGE SCALE GENOMIC DNA]</scope>
    <source>
        <strain evidence="1">Cs-k2</strain>
    </source>
</reference>
<gene>
    <name evidence="1" type="ORF">CSKR_106494</name>
</gene>
<sequence length="118" mass="13429">MQFAFKWNRRLTETRRVRPLDDLQEGRNRSWAVEEFSATLFQTMEVLSVLHSVSSPDNTPPPHAPVATIFEISRYMYIRNGLLIRLLKTLRQPTTGFALLGAHQVGAVPEFPSTLCST</sequence>
<protein>
    <submittedName>
        <fullName evidence="1">Uncharacterized protein</fullName>
    </submittedName>
</protein>
<dbReference type="Proteomes" id="UP000286415">
    <property type="component" value="Unassembled WGS sequence"/>
</dbReference>
<accession>A0A419PJ77</accession>
<dbReference type="InParanoid" id="A0A419PJ77"/>
<evidence type="ECO:0000313" key="1">
    <source>
        <dbReference type="EMBL" id="KAG5455205.1"/>
    </source>
</evidence>